<evidence type="ECO:0000256" key="2">
    <source>
        <dbReference type="SAM" id="SignalP"/>
    </source>
</evidence>
<dbReference type="AlphaFoldDB" id="A0A8T2LX32"/>
<organism evidence="4 5">
    <name type="scientific">Astyanax mexicanus</name>
    <name type="common">Blind cave fish</name>
    <name type="synonym">Astyanax fasciatus mexicanus</name>
    <dbReference type="NCBI Taxonomy" id="7994"/>
    <lineage>
        <taxon>Eukaryota</taxon>
        <taxon>Metazoa</taxon>
        <taxon>Chordata</taxon>
        <taxon>Craniata</taxon>
        <taxon>Vertebrata</taxon>
        <taxon>Euteleostomi</taxon>
        <taxon>Actinopterygii</taxon>
        <taxon>Neopterygii</taxon>
        <taxon>Teleostei</taxon>
        <taxon>Ostariophysi</taxon>
        <taxon>Characiformes</taxon>
        <taxon>Characoidei</taxon>
        <taxon>Acestrorhamphidae</taxon>
        <taxon>Acestrorhamphinae</taxon>
        <taxon>Astyanax</taxon>
    </lineage>
</organism>
<dbReference type="EMBL" id="JAICCE010000008">
    <property type="protein sequence ID" value="KAG9274095.1"/>
    <property type="molecule type" value="Genomic_DNA"/>
</dbReference>
<accession>A0A8T2LX32</accession>
<gene>
    <name evidence="4" type="ORF">AMEX_G10908</name>
</gene>
<sequence length="222" mass="24832">MNGLLYLTFLVVIQCGRDVEGSISHTVSAVRVKPGLSTSLSCHIQLHGHFFGLWMKICSDEGPVCIAMVASLRDEVEMYEGFQNHSRIKASWKKKTFHLSFSSVEQTDMATYICGAFSYDRFFWGNGSKLIVARIKLTKSFSFGKLGKIPVSGYLVVALAATNVASMFLIIYLCHLLKKKRSGMTKTDEVNYAALNFGNKQKRTVQKRSNVDNKVVYGAVRH</sequence>
<dbReference type="InterPro" id="IPR013106">
    <property type="entry name" value="Ig_V-set"/>
</dbReference>
<keyword evidence="1" id="KW-1133">Transmembrane helix</keyword>
<dbReference type="Gene3D" id="2.60.40.10">
    <property type="entry name" value="Immunoglobulins"/>
    <property type="match status" value="1"/>
</dbReference>
<keyword evidence="1" id="KW-0472">Membrane</keyword>
<evidence type="ECO:0000313" key="4">
    <source>
        <dbReference type="EMBL" id="KAG9274095.1"/>
    </source>
</evidence>
<dbReference type="Pfam" id="PF07686">
    <property type="entry name" value="V-set"/>
    <property type="match status" value="1"/>
</dbReference>
<reference evidence="4 5" key="1">
    <citation type="submission" date="2021-07" db="EMBL/GenBank/DDBJ databases">
        <authorList>
            <person name="Imarazene B."/>
            <person name="Zahm M."/>
            <person name="Klopp C."/>
            <person name="Cabau C."/>
            <person name="Beille S."/>
            <person name="Jouanno E."/>
            <person name="Castinel A."/>
            <person name="Lluch J."/>
            <person name="Gil L."/>
            <person name="Kuchtly C."/>
            <person name="Lopez Roques C."/>
            <person name="Donnadieu C."/>
            <person name="Parrinello H."/>
            <person name="Journot L."/>
            <person name="Du K."/>
            <person name="Schartl M."/>
            <person name="Retaux S."/>
            <person name="Guiguen Y."/>
        </authorList>
    </citation>
    <scope>NUCLEOTIDE SEQUENCE [LARGE SCALE GENOMIC DNA]</scope>
    <source>
        <strain evidence="4">Pach_M1</strain>
        <tissue evidence="4">Testis</tissue>
    </source>
</reference>
<comment type="caution">
    <text evidence="4">The sequence shown here is derived from an EMBL/GenBank/DDBJ whole genome shotgun (WGS) entry which is preliminary data.</text>
</comment>
<feature type="chain" id="PRO_5035867779" description="Immunoglobulin V-set domain-containing protein" evidence="2">
    <location>
        <begin position="22"/>
        <end position="222"/>
    </location>
</feature>
<dbReference type="InterPro" id="IPR036179">
    <property type="entry name" value="Ig-like_dom_sf"/>
</dbReference>
<name>A0A8T2LX32_ASTMX</name>
<proteinExistence type="predicted"/>
<evidence type="ECO:0000256" key="1">
    <source>
        <dbReference type="SAM" id="Phobius"/>
    </source>
</evidence>
<evidence type="ECO:0000259" key="3">
    <source>
        <dbReference type="Pfam" id="PF07686"/>
    </source>
</evidence>
<evidence type="ECO:0000313" key="5">
    <source>
        <dbReference type="Proteomes" id="UP000752171"/>
    </source>
</evidence>
<keyword evidence="2" id="KW-0732">Signal</keyword>
<dbReference type="Proteomes" id="UP000752171">
    <property type="component" value="Unassembled WGS sequence"/>
</dbReference>
<protein>
    <recommendedName>
        <fullName evidence="3">Immunoglobulin V-set domain-containing protein</fullName>
    </recommendedName>
</protein>
<feature type="transmembrane region" description="Helical" evidence="1">
    <location>
        <begin position="151"/>
        <end position="174"/>
    </location>
</feature>
<dbReference type="InterPro" id="IPR013783">
    <property type="entry name" value="Ig-like_fold"/>
</dbReference>
<keyword evidence="1" id="KW-0812">Transmembrane</keyword>
<feature type="domain" description="Immunoglobulin V-set" evidence="3">
    <location>
        <begin position="29"/>
        <end position="132"/>
    </location>
</feature>
<feature type="signal peptide" evidence="2">
    <location>
        <begin position="1"/>
        <end position="21"/>
    </location>
</feature>
<dbReference type="SUPFAM" id="SSF48726">
    <property type="entry name" value="Immunoglobulin"/>
    <property type="match status" value="1"/>
</dbReference>